<keyword evidence="1" id="KW-0175">Coiled coil</keyword>
<comment type="caution">
    <text evidence="3">The sequence shown here is derived from an EMBL/GenBank/DDBJ whole genome shotgun (WGS) entry which is preliminary data.</text>
</comment>
<sequence>MFKKWFGGGSSSGSSKNKKNSPRGASAQEYGFAPQGNGGLVKYNTQYDVGYGGRRQPRVTSINLESDLPSSKLQKQINGIQSTNVTLQQQIQLQQQRKQRELPPNFAKSLIDCEIQVARPDATSEQVQKLMDLYTVAIEHYNSLNDFSNQAFYQSKLTGLLTKDELKHHLQTTVIGGARKASDSMKVTPHEQLMSREEQKAYDEQQKAREKYREKQKFQDAMKLTIFNSEKQTTGKDTDKEIQLEEHKKKQEEALKLVEREQLLQQEQFKKRLAERKRISSMNRSMNSSLGNQLGGLLLNKGLNNNNDSGVKKVAIDLNDQQAPQLQATQSVPEKQLPSEINANSDQPEFFQTLDQNPVSKPLGLPSGRFNRLNSSTVMRGTRQPLTGPSLSKPTFNMNNSYMSDAKSVRTTGGGLANRLTSAISLLARSKQTTDEEQKHGNSESPAKVSQQEEEIADLESLIQEFNSLQDLTVKLNSQVKICKIIEANEEICYSVGEESKEDLTVRQIMDECKSKLQELAEEKVMGMLEIKQRYGKQLTLLKVSAAKPGNEFTAQEKIRAMEDKKRGEEQELQHEISNKKAGRLQEIKQKYNDQAKEVTINVEILKQALARVAASSAQCKHKEEEIDNIEVSVPLNNLSKKEEVNEYGLDSLGSYKAQHRESTGIIGERRR</sequence>
<organism evidence="3 4">
    <name type="scientific">Halteria grandinella</name>
    <dbReference type="NCBI Taxonomy" id="5974"/>
    <lineage>
        <taxon>Eukaryota</taxon>
        <taxon>Sar</taxon>
        <taxon>Alveolata</taxon>
        <taxon>Ciliophora</taxon>
        <taxon>Intramacronucleata</taxon>
        <taxon>Spirotrichea</taxon>
        <taxon>Stichotrichia</taxon>
        <taxon>Sporadotrichida</taxon>
        <taxon>Halteriidae</taxon>
        <taxon>Halteria</taxon>
    </lineage>
</organism>
<dbReference type="EMBL" id="RRYP01017635">
    <property type="protein sequence ID" value="TNV74021.1"/>
    <property type="molecule type" value="Genomic_DNA"/>
</dbReference>
<accession>A0A8J8NG65</accession>
<feature type="region of interest" description="Disordered" evidence="2">
    <location>
        <begin position="430"/>
        <end position="453"/>
    </location>
</feature>
<feature type="region of interest" description="Disordered" evidence="2">
    <location>
        <begin position="1"/>
        <end position="37"/>
    </location>
</feature>
<evidence type="ECO:0000313" key="3">
    <source>
        <dbReference type="EMBL" id="TNV74021.1"/>
    </source>
</evidence>
<dbReference type="OrthoDB" id="288167at2759"/>
<dbReference type="Proteomes" id="UP000785679">
    <property type="component" value="Unassembled WGS sequence"/>
</dbReference>
<protein>
    <submittedName>
        <fullName evidence="3">Uncharacterized protein</fullName>
    </submittedName>
</protein>
<name>A0A8J8NG65_HALGN</name>
<gene>
    <name evidence="3" type="ORF">FGO68_gene15886</name>
</gene>
<proteinExistence type="predicted"/>
<evidence type="ECO:0000256" key="2">
    <source>
        <dbReference type="SAM" id="MobiDB-lite"/>
    </source>
</evidence>
<feature type="compositionally biased region" description="Gly residues" evidence="2">
    <location>
        <begin position="1"/>
        <end position="11"/>
    </location>
</feature>
<evidence type="ECO:0000313" key="4">
    <source>
        <dbReference type="Proteomes" id="UP000785679"/>
    </source>
</evidence>
<feature type="compositionally biased region" description="Basic and acidic residues" evidence="2">
    <location>
        <begin position="432"/>
        <end position="442"/>
    </location>
</feature>
<evidence type="ECO:0000256" key="1">
    <source>
        <dbReference type="SAM" id="Coils"/>
    </source>
</evidence>
<feature type="coiled-coil region" evidence="1">
    <location>
        <begin position="559"/>
        <end position="626"/>
    </location>
</feature>
<reference evidence="3" key="1">
    <citation type="submission" date="2019-06" db="EMBL/GenBank/DDBJ databases">
        <authorList>
            <person name="Zheng W."/>
        </authorList>
    </citation>
    <scope>NUCLEOTIDE SEQUENCE</scope>
    <source>
        <strain evidence="3">QDHG01</strain>
    </source>
</reference>
<keyword evidence="4" id="KW-1185">Reference proteome</keyword>
<dbReference type="AlphaFoldDB" id="A0A8J8NG65"/>